<evidence type="ECO:0000313" key="2">
    <source>
        <dbReference type="EMBL" id="GET43167.1"/>
    </source>
</evidence>
<reference evidence="2" key="1">
    <citation type="submission" date="2019-10" db="EMBL/GenBank/DDBJ databases">
        <title>Draft genome sequece of Microseira wollei NIES-4236.</title>
        <authorList>
            <person name="Yamaguchi H."/>
            <person name="Suzuki S."/>
            <person name="Kawachi M."/>
        </authorList>
    </citation>
    <scope>NUCLEOTIDE SEQUENCE</scope>
    <source>
        <strain evidence="2">NIES-4236</strain>
    </source>
</reference>
<dbReference type="Pfam" id="PF20530">
    <property type="entry name" value="DUF6745"/>
    <property type="match status" value="1"/>
</dbReference>
<organism evidence="2 3">
    <name type="scientific">Microseira wollei NIES-4236</name>
    <dbReference type="NCBI Taxonomy" id="2530354"/>
    <lineage>
        <taxon>Bacteria</taxon>
        <taxon>Bacillati</taxon>
        <taxon>Cyanobacteriota</taxon>
        <taxon>Cyanophyceae</taxon>
        <taxon>Oscillatoriophycideae</taxon>
        <taxon>Aerosakkonematales</taxon>
        <taxon>Aerosakkonemataceae</taxon>
        <taxon>Microseira</taxon>
    </lineage>
</organism>
<sequence>MSEENAEIRRLLIQTIGYDRICQELQATELDSWREYTLLKIDIFDDFDEDNNEYPTYLLKMTCPSTGHIHALRVPPDMKSAREAIRWVNWGIDPEEFAVQT</sequence>
<accession>A0AAV3XT54</accession>
<feature type="domain" description="DUF6745" evidence="1">
    <location>
        <begin position="2"/>
        <end position="98"/>
    </location>
</feature>
<keyword evidence="3" id="KW-1185">Reference proteome</keyword>
<comment type="caution">
    <text evidence="2">The sequence shown here is derived from an EMBL/GenBank/DDBJ whole genome shotgun (WGS) entry which is preliminary data.</text>
</comment>
<evidence type="ECO:0000313" key="3">
    <source>
        <dbReference type="Proteomes" id="UP001050975"/>
    </source>
</evidence>
<dbReference type="Proteomes" id="UP001050975">
    <property type="component" value="Unassembled WGS sequence"/>
</dbReference>
<name>A0AAV3XT54_9CYAN</name>
<dbReference type="AlphaFoldDB" id="A0AAV3XT54"/>
<dbReference type="EMBL" id="BLAY01000204">
    <property type="protein sequence ID" value="GET43167.1"/>
    <property type="molecule type" value="Genomic_DNA"/>
</dbReference>
<evidence type="ECO:0000259" key="1">
    <source>
        <dbReference type="Pfam" id="PF20530"/>
    </source>
</evidence>
<gene>
    <name evidence="2" type="ORF">MiSe_79880</name>
</gene>
<dbReference type="InterPro" id="IPR046633">
    <property type="entry name" value="DUF6745"/>
</dbReference>
<proteinExistence type="predicted"/>
<protein>
    <recommendedName>
        <fullName evidence="1">DUF6745 domain-containing protein</fullName>
    </recommendedName>
</protein>